<organism evidence="2 3">
    <name type="scientific">Spartinivicinus poritis</name>
    <dbReference type="NCBI Taxonomy" id="2994640"/>
    <lineage>
        <taxon>Bacteria</taxon>
        <taxon>Pseudomonadati</taxon>
        <taxon>Pseudomonadota</taxon>
        <taxon>Gammaproteobacteria</taxon>
        <taxon>Oceanospirillales</taxon>
        <taxon>Zooshikellaceae</taxon>
        <taxon>Spartinivicinus</taxon>
    </lineage>
</organism>
<accession>A0ABT5U5K0</accession>
<dbReference type="Proteomes" id="UP001528823">
    <property type="component" value="Unassembled WGS sequence"/>
</dbReference>
<name>A0ABT5U5K0_9GAMM</name>
<protein>
    <submittedName>
        <fullName evidence="2">DUF935 domain-containing protein</fullName>
    </submittedName>
</protein>
<dbReference type="InterPro" id="IPR009279">
    <property type="entry name" value="Portal_Mu"/>
</dbReference>
<proteinExistence type="predicted"/>
<reference evidence="2 3" key="1">
    <citation type="submission" date="2022-11" db="EMBL/GenBank/DDBJ databases">
        <title>Spartinivicinus poritis sp. nov., isolated from scleractinian coral Porites lutea.</title>
        <authorList>
            <person name="Zhang G."/>
            <person name="Cai L."/>
            <person name="Wei Q."/>
        </authorList>
    </citation>
    <scope>NUCLEOTIDE SEQUENCE [LARGE SCALE GENOMIC DNA]</scope>
    <source>
        <strain evidence="2 3">A2-2</strain>
    </source>
</reference>
<feature type="region of interest" description="Disordered" evidence="1">
    <location>
        <begin position="393"/>
        <end position="422"/>
    </location>
</feature>
<dbReference type="EMBL" id="JAPMOU010000005">
    <property type="protein sequence ID" value="MDE1461633.1"/>
    <property type="molecule type" value="Genomic_DNA"/>
</dbReference>
<comment type="caution">
    <text evidence="2">The sequence shown here is derived from an EMBL/GenBank/DDBJ whole genome shotgun (WGS) entry which is preliminary data.</text>
</comment>
<evidence type="ECO:0000256" key="1">
    <source>
        <dbReference type="SAM" id="MobiDB-lite"/>
    </source>
</evidence>
<evidence type="ECO:0000313" key="3">
    <source>
        <dbReference type="Proteomes" id="UP001528823"/>
    </source>
</evidence>
<gene>
    <name evidence="2" type="ORF">ORQ98_06595</name>
</gene>
<dbReference type="RefSeq" id="WP_274687992.1">
    <property type="nucleotide sequence ID" value="NZ_JAPMOU010000005.1"/>
</dbReference>
<evidence type="ECO:0000313" key="2">
    <source>
        <dbReference type="EMBL" id="MDE1461633.1"/>
    </source>
</evidence>
<sequence>MAENKTKAVNKKSLTREVAGPSAVRNPFEMEAVASGLTPSKLASVLQEAAEGDMQAYLTLAEEMEEREPHYASVLRTRKFAVCSLDISVEHSTENKFTEEIQQLIDTPEFADMMSDALDAIGKGFSVNEIIWDQTGSVWKPVAYKWRDPRYFMFLKDNPEELRIIDESNSEEGLEIPPYKFIVHRPRLKSGLTLRGGLARLVAFSYLCKMYGLKDWMAFLEIYGVPLRVGRYEGELTEEQETALRRAVYEIGTDAAAILPKSMEIDFVQVTYAASGSDAFARLAEWIDRQISKAVLGQTMTADDGSSHAQAQVHDEVRQDIIDADAKQLATTINRDLIKPYIDLNYGVQEEYPRIKISLPESYDTENLADNLAKLVPLGLKISQQEVRTKLGLSEPQEGEELLTAPSTQPAESNKEDKANNRQQACTHCQALNSQQPDEIDQLETLMLDGWQQQLAPVIDPLIAAIQQAQSYEEIQLLLPDLLNKMDRTQLTESLAKAGFIAYGHGVAEGGN</sequence>
<keyword evidence="3" id="KW-1185">Reference proteome</keyword>
<dbReference type="Pfam" id="PF06074">
    <property type="entry name" value="Portal_Mu"/>
    <property type="match status" value="1"/>
</dbReference>